<feature type="compositionally biased region" description="Polar residues" evidence="1">
    <location>
        <begin position="1178"/>
        <end position="1199"/>
    </location>
</feature>
<feature type="region of interest" description="Disordered" evidence="1">
    <location>
        <begin position="1465"/>
        <end position="1499"/>
    </location>
</feature>
<keyword evidence="3" id="KW-1185">Reference proteome</keyword>
<reference evidence="2" key="1">
    <citation type="submission" date="2019-03" db="EMBL/GenBank/DDBJ databases">
        <title>Improved annotation for the trematode Fasciola hepatica.</title>
        <authorList>
            <person name="Choi Y.-J."/>
            <person name="Martin J."/>
            <person name="Mitreva M."/>
        </authorList>
    </citation>
    <scope>NUCLEOTIDE SEQUENCE [LARGE SCALE GENOMIC DNA]</scope>
</reference>
<evidence type="ECO:0000256" key="1">
    <source>
        <dbReference type="SAM" id="MobiDB-lite"/>
    </source>
</evidence>
<feature type="compositionally biased region" description="Basic and acidic residues" evidence="1">
    <location>
        <begin position="1772"/>
        <end position="1787"/>
    </location>
</feature>
<protein>
    <submittedName>
        <fullName evidence="2">Uncharacterized protein</fullName>
    </submittedName>
</protein>
<feature type="compositionally biased region" description="Polar residues" evidence="1">
    <location>
        <begin position="230"/>
        <end position="247"/>
    </location>
</feature>
<comment type="caution">
    <text evidence="2">The sequence shown here is derived from an EMBL/GenBank/DDBJ whole genome shotgun (WGS) entry which is preliminary data.</text>
</comment>
<feature type="compositionally biased region" description="Polar residues" evidence="1">
    <location>
        <begin position="389"/>
        <end position="398"/>
    </location>
</feature>
<sequence>MLDFKFTILTPWTLLSPNLPEDECVDEAADEFANILCERTLIELDRHSFWPRARGEAFIRDSFDSFEERFLRQSEYAVIVLSGHHISCLDTIYPRFLVFLTRRSSWRERLLLVFLGSPQSQFLFDIKILTHEPIVFHGSVEDSWVSDEDSWTKLLGVLRRNYWPQSMENSRVQSRSHTPMSSDANWVSVTDLRGRPLAVKITQGSSVTNLMPTSLQNLSRVDRDNWANHNRPQSANGGYLTFSQSVPHVTEPDRRTRTGSCGLSDSWNNFDSPFGRSSSVPPTQGGVVLLEHPHGSIKPTDSSSAPFSPYVRRSGECKYPGYHYYPESEAHSVIEEQDEEQGLNPASCSKDPGERACQLEPEENEGMCIPKATLALRRHRQASEKLSDHTSSSVNPNELSDESSGKHNRSALRILKLPRRRAKSSSDVKSSPATDETEHKQRLKRLKEKACLFLKSNKRGEKFGSRSKQALGGTLKSLAGFTTGILSIDPDAPRRDVVGAHSCPDIHRTRSGHSPTEAFKSLASVSDSSPAGDANSHQYFSENTHRYRGWHVLVDDYSANRVCQPYEVAPTANAFQLNTLTFTEGTQTDASSVDQKTKIQPSNLCAVRMDSGRGSMSPLPTDESCANGSRSRLSSTGQVSPYPNKSELKVPSDYSGFNLGSREIVEEDKMPQKSDFGSVLPRNLPCPASDQCPSGSVVRGDDHSKLTFGAPLETFVTSEMPITEEHLNSVPVQDQYAMKLMIVGDTETEVAFGACEANRGANNRQNDAGIAPTIHEPTNTQTILSTNLFSVPSSTDKQQVIPVPETLTNERESGSHQFIESQQTSIPEPCCKSIERTCRTSLAPDQDQPKSHSTLLPNDQLKNQTASVPEPDIPCPGVNAAVTIEPKITTVGQLLETDMDTSVYTDMTEPNSCRSSEVLSAGTRDLFSQSPEPSEKSEGTTEIHYSHLIPYDLNQDVGEGDASLVGIPDISSFVTSAEYRLVGSTDYTSDMVSDASLDFTEIKTDSKTTLSDVETLDCRPKQFLQSTVPGDGQQLVAEIIEFDSGLDGEVSDTAQWNSEISNASVQLQNPPPVAVKGHSLLVSNCPSFETFPGAFVNANQLKQVVEKNEMNSATVTFGSDTEKISMKTSGLIGQTNFVFEEADTSSCDNTEVAASEISRNESITLGESTRIPVEELTTFSGSPSERCQSTTPQTVNKNTNLRESRDSSQVQSQPRMVYITDTTEQPDSRLSIESEVTLLVKNNENGPGTSSTSWVSEISPESFDSKQNCSSLPAKETDTNQVKPIAAEGYVQHQMGDTVLKRHFAVNGTGNTCGQNLTQPTKYLSDSEESKVVGNQIGISKSELDDKKHTGIQQKEMINCDSCHSNIEAVHDKENKLMQEHMQLALDTPSAQQSLGTLKQDDMQQEDPGGTAVLLAKIKERELRTCYEDVPSTVTETRELEEERQDELNTWSAWFYQKLLGRNTRGSPNLDGNKNENNTSASDFESSRKPHLITTGNQGLRDYQISAEGNEKYDQIFPKKAPLASLEDVEFSPVHTVSSIPPGVIPSTNISSVSVGFSSESTGPTFSKETSVVQPNVSEDSNILSNKIPIPRSGKGPPGTCVQLRSGPTEQNKQNTGLTDDTQKGSEKSVTHGDMSADSEMVPVYKAPLLGSVILPQGFGDDILCETIGLTEKQASSGQFSQSAKITDDENVRNFKNQITDSENSSFIGDPNACDAVPHAVDLMPFWANTITPNTVGTTPQRELRNESQPHQSPTHLRSTDHTTVSHTKLSPRVERSLNPDEDRELPVEVSNQQVVRGELSTVGQRPSEWHFIMASSLFHFLTIYIPRHTYWFYSATFESRERLYEAMSERGARLAIAWERIDAGLRNPYCVAIIFVIITSAAPLLSQWPQLLDRLFRQMDVLVLIPPFWVDRPILYHLGQMVRSVRRSLHWQGQTVITSFSRYPWALVSPSE</sequence>
<dbReference type="EMBL" id="JXXN02000356">
    <property type="protein sequence ID" value="THD27669.1"/>
    <property type="molecule type" value="Genomic_DNA"/>
</dbReference>
<evidence type="ECO:0000313" key="2">
    <source>
        <dbReference type="EMBL" id="THD27669.1"/>
    </source>
</evidence>
<feature type="compositionally biased region" description="Polar residues" evidence="1">
    <location>
        <begin position="1732"/>
        <end position="1741"/>
    </location>
</feature>
<name>A0A4E0RFM6_FASHE</name>
<feature type="compositionally biased region" description="Polar residues" evidence="1">
    <location>
        <begin position="425"/>
        <end position="434"/>
    </location>
</feature>
<feature type="compositionally biased region" description="Polar residues" evidence="1">
    <location>
        <begin position="624"/>
        <end position="643"/>
    </location>
</feature>
<feature type="region of interest" description="Disordered" evidence="1">
    <location>
        <begin position="230"/>
        <end position="264"/>
    </location>
</feature>
<dbReference type="Proteomes" id="UP000230066">
    <property type="component" value="Unassembled WGS sequence"/>
</dbReference>
<feature type="compositionally biased region" description="Polar residues" evidence="1">
    <location>
        <begin position="1749"/>
        <end position="1769"/>
    </location>
</feature>
<feature type="region of interest" description="Disordered" evidence="1">
    <location>
        <begin position="379"/>
        <end position="442"/>
    </location>
</feature>
<feature type="compositionally biased region" description="Basic and acidic residues" evidence="1">
    <location>
        <begin position="1621"/>
        <end position="1631"/>
    </location>
</feature>
<feature type="compositionally biased region" description="Polar residues" evidence="1">
    <location>
        <begin position="1242"/>
        <end position="1256"/>
    </location>
</feature>
<feature type="compositionally biased region" description="Polar residues" evidence="1">
    <location>
        <begin position="1606"/>
        <end position="1620"/>
    </location>
</feature>
<feature type="compositionally biased region" description="Basic residues" evidence="1">
    <location>
        <begin position="406"/>
        <end position="423"/>
    </location>
</feature>
<gene>
    <name evidence="2" type="ORF">D915_001535</name>
</gene>
<feature type="region of interest" description="Disordered" evidence="1">
    <location>
        <begin position="1178"/>
        <end position="1213"/>
    </location>
</feature>
<feature type="region of interest" description="Disordered" evidence="1">
    <location>
        <begin position="1577"/>
        <end position="1636"/>
    </location>
</feature>
<proteinExistence type="predicted"/>
<evidence type="ECO:0000313" key="3">
    <source>
        <dbReference type="Proteomes" id="UP000230066"/>
    </source>
</evidence>
<feature type="region of interest" description="Disordered" evidence="1">
    <location>
        <begin position="333"/>
        <end position="362"/>
    </location>
</feature>
<feature type="compositionally biased region" description="Polar residues" evidence="1">
    <location>
        <begin position="1465"/>
        <end position="1484"/>
    </location>
</feature>
<organism evidence="2 3">
    <name type="scientific">Fasciola hepatica</name>
    <name type="common">Liver fluke</name>
    <dbReference type="NCBI Taxonomy" id="6192"/>
    <lineage>
        <taxon>Eukaryota</taxon>
        <taxon>Metazoa</taxon>
        <taxon>Spiralia</taxon>
        <taxon>Lophotrochozoa</taxon>
        <taxon>Platyhelminthes</taxon>
        <taxon>Trematoda</taxon>
        <taxon>Digenea</taxon>
        <taxon>Plagiorchiida</taxon>
        <taxon>Echinostomata</taxon>
        <taxon>Echinostomatoidea</taxon>
        <taxon>Fasciolidae</taxon>
        <taxon>Fasciola</taxon>
    </lineage>
</organism>
<feature type="region of interest" description="Disordered" evidence="1">
    <location>
        <begin position="1242"/>
        <end position="1275"/>
    </location>
</feature>
<feature type="region of interest" description="Disordered" evidence="1">
    <location>
        <begin position="1732"/>
        <end position="1790"/>
    </location>
</feature>
<accession>A0A4E0RFM6</accession>
<feature type="region of interest" description="Disordered" evidence="1">
    <location>
        <begin position="611"/>
        <end position="654"/>
    </location>
</feature>